<dbReference type="RefSeq" id="WP_115175800.1">
    <property type="nucleotide sequence ID" value="NZ_UGNY01000001.1"/>
</dbReference>
<name>A0A378IVU0_9GAMM</name>
<proteinExistence type="predicted"/>
<gene>
    <name evidence="2" type="ORF">NCTC11978_02474</name>
</gene>
<keyword evidence="1" id="KW-0472">Membrane</keyword>
<evidence type="ECO:0000313" key="2">
    <source>
        <dbReference type="EMBL" id="STX39279.1"/>
    </source>
</evidence>
<feature type="transmembrane region" description="Helical" evidence="1">
    <location>
        <begin position="7"/>
        <end position="32"/>
    </location>
</feature>
<evidence type="ECO:0008006" key="4">
    <source>
        <dbReference type="Google" id="ProtNLM"/>
    </source>
</evidence>
<feature type="transmembrane region" description="Helical" evidence="1">
    <location>
        <begin position="138"/>
        <end position="159"/>
    </location>
</feature>
<keyword evidence="1" id="KW-0812">Transmembrane</keyword>
<organism evidence="2 3">
    <name type="scientific">Legionella feeleii</name>
    <dbReference type="NCBI Taxonomy" id="453"/>
    <lineage>
        <taxon>Bacteria</taxon>
        <taxon>Pseudomonadati</taxon>
        <taxon>Pseudomonadota</taxon>
        <taxon>Gammaproteobacteria</taxon>
        <taxon>Legionellales</taxon>
        <taxon>Legionellaceae</taxon>
        <taxon>Legionella</taxon>
    </lineage>
</organism>
<accession>A0A378IVU0</accession>
<dbReference type="AlphaFoldDB" id="A0A378IVU0"/>
<evidence type="ECO:0000313" key="3">
    <source>
        <dbReference type="Proteomes" id="UP000254033"/>
    </source>
</evidence>
<protein>
    <recommendedName>
        <fullName evidence="4">Transmembrane protein</fullName>
    </recommendedName>
</protein>
<sequence length="169" mass="19348">MSKINKSLAAIILLIVTFMILILSISKIISIANKNTNDVLFVKTKEAQVVNSLLKSSQSINYETLSNKLSFTAPSYVSTISMQKEFKVPFEIKKYPQNEQNYLIRIKLLEWKIDQLETNFYNTLANSQPSVISNIWTWFWSAIGLICATVLAQVTTYLTQRYIIQKLPS</sequence>
<dbReference type="Proteomes" id="UP000254033">
    <property type="component" value="Unassembled WGS sequence"/>
</dbReference>
<evidence type="ECO:0000256" key="1">
    <source>
        <dbReference type="SAM" id="Phobius"/>
    </source>
</evidence>
<keyword evidence="1" id="KW-1133">Transmembrane helix</keyword>
<reference evidence="2 3" key="1">
    <citation type="submission" date="2018-06" db="EMBL/GenBank/DDBJ databases">
        <authorList>
            <consortium name="Pathogen Informatics"/>
            <person name="Doyle S."/>
        </authorList>
    </citation>
    <scope>NUCLEOTIDE SEQUENCE [LARGE SCALE GENOMIC DNA]</scope>
    <source>
        <strain evidence="2 3">NCTC11978</strain>
    </source>
</reference>
<dbReference type="EMBL" id="UGNY01000001">
    <property type="protein sequence ID" value="STX39279.1"/>
    <property type="molecule type" value="Genomic_DNA"/>
</dbReference>